<dbReference type="Proteomes" id="UP001152888">
    <property type="component" value="Unassembled WGS sequence"/>
</dbReference>
<dbReference type="AlphaFoldDB" id="A0A9P0VR45"/>
<dbReference type="EMBL" id="CAKOFQ010009388">
    <property type="protein sequence ID" value="CAH2017669.1"/>
    <property type="molecule type" value="Genomic_DNA"/>
</dbReference>
<protein>
    <submittedName>
        <fullName evidence="2">Uncharacterized protein</fullName>
    </submittedName>
</protein>
<name>A0A9P0VR45_ACAOB</name>
<evidence type="ECO:0000313" key="2">
    <source>
        <dbReference type="EMBL" id="CAH2017669.1"/>
    </source>
</evidence>
<sequence length="149" mass="17078">MSIIPKSCTCVNPITQESRASEQKKCINCEGQHAADSRECPRMKEEVAIQRVRDARKISYLEAKRKDLHAMIYAGAFAVLKLNGQRPTDVTSRNGTKRQPAWERRLSKNIDNIRSDIAILTQYQKPTYSQRVKKKGDTIMRRSSKKTQP</sequence>
<dbReference type="OrthoDB" id="6781267at2759"/>
<accession>A0A9P0VR45</accession>
<comment type="caution">
    <text evidence="2">The sequence shown here is derived from an EMBL/GenBank/DDBJ whole genome shotgun (WGS) entry which is preliminary data.</text>
</comment>
<feature type="region of interest" description="Disordered" evidence="1">
    <location>
        <begin position="130"/>
        <end position="149"/>
    </location>
</feature>
<reference evidence="2" key="1">
    <citation type="submission" date="2022-03" db="EMBL/GenBank/DDBJ databases">
        <authorList>
            <person name="Sayadi A."/>
        </authorList>
    </citation>
    <scope>NUCLEOTIDE SEQUENCE</scope>
</reference>
<keyword evidence="3" id="KW-1185">Reference proteome</keyword>
<evidence type="ECO:0000313" key="3">
    <source>
        <dbReference type="Proteomes" id="UP001152888"/>
    </source>
</evidence>
<evidence type="ECO:0000256" key="1">
    <source>
        <dbReference type="SAM" id="MobiDB-lite"/>
    </source>
</evidence>
<organism evidence="2 3">
    <name type="scientific">Acanthoscelides obtectus</name>
    <name type="common">Bean weevil</name>
    <name type="synonym">Bruchus obtectus</name>
    <dbReference type="NCBI Taxonomy" id="200917"/>
    <lineage>
        <taxon>Eukaryota</taxon>
        <taxon>Metazoa</taxon>
        <taxon>Ecdysozoa</taxon>
        <taxon>Arthropoda</taxon>
        <taxon>Hexapoda</taxon>
        <taxon>Insecta</taxon>
        <taxon>Pterygota</taxon>
        <taxon>Neoptera</taxon>
        <taxon>Endopterygota</taxon>
        <taxon>Coleoptera</taxon>
        <taxon>Polyphaga</taxon>
        <taxon>Cucujiformia</taxon>
        <taxon>Chrysomeloidea</taxon>
        <taxon>Chrysomelidae</taxon>
        <taxon>Bruchinae</taxon>
        <taxon>Bruchini</taxon>
        <taxon>Acanthoscelides</taxon>
    </lineage>
</organism>
<gene>
    <name evidence="2" type="ORF">ACAOBT_LOCUS36151</name>
</gene>
<proteinExistence type="predicted"/>